<name>A0A0C2Y121_HEBCY</name>
<gene>
    <name evidence="2" type="ORF">M413DRAFT_450054</name>
    <name evidence="1" type="ORF">M413DRAFT_450063</name>
</gene>
<evidence type="ECO:0000313" key="3">
    <source>
        <dbReference type="Proteomes" id="UP000053424"/>
    </source>
</evidence>
<dbReference type="AlphaFoldDB" id="A0A0C2Y121"/>
<sequence>MVVPARERARSRMRVRPEPHSSLCYPAGPSVYSLVFQWIQKPLTVVVLEEYCLLEGGLACWVAQASSEDQSSYCSPRMPVDVSTVGYWVLASLSNIGNQ</sequence>
<evidence type="ECO:0000313" key="1">
    <source>
        <dbReference type="EMBL" id="KIM34786.1"/>
    </source>
</evidence>
<reference evidence="3" key="2">
    <citation type="submission" date="2015-01" db="EMBL/GenBank/DDBJ databases">
        <title>Evolutionary Origins and Diversification of the Mycorrhizal Mutualists.</title>
        <authorList>
            <consortium name="DOE Joint Genome Institute"/>
            <consortium name="Mycorrhizal Genomics Consortium"/>
            <person name="Kohler A."/>
            <person name="Kuo A."/>
            <person name="Nagy L.G."/>
            <person name="Floudas D."/>
            <person name="Copeland A."/>
            <person name="Barry K.W."/>
            <person name="Cichocki N."/>
            <person name="Veneault-Fourrey C."/>
            <person name="LaButti K."/>
            <person name="Lindquist E.A."/>
            <person name="Lipzen A."/>
            <person name="Lundell T."/>
            <person name="Morin E."/>
            <person name="Murat C."/>
            <person name="Riley R."/>
            <person name="Ohm R."/>
            <person name="Sun H."/>
            <person name="Tunlid A."/>
            <person name="Henrissat B."/>
            <person name="Grigoriev I.V."/>
            <person name="Hibbett D.S."/>
            <person name="Martin F."/>
        </authorList>
    </citation>
    <scope>NUCLEOTIDE SEQUENCE [LARGE SCALE GENOMIC DNA]</scope>
    <source>
        <strain evidence="1">H7</strain>
        <strain evidence="3">h7</strain>
    </source>
</reference>
<reference evidence="2" key="3">
    <citation type="submission" date="2015-02" db="EMBL/GenBank/DDBJ databases">
        <title>Evolutionary Origins and Diversification of the Mycorrhizal Mutualists.</title>
        <authorList>
            <consortium name="DOE Joint Genome Institute"/>
            <consortium name="Mycorrhizal Genomics Consortium"/>
            <person name="Kohler A."/>
            <person name="Kuo A."/>
            <person name="Nagy L.G."/>
            <person name="Floudas D."/>
            <person name="Copeland A."/>
            <person name="Barry K.W."/>
            <person name="Cichocki N."/>
            <person name="Veneault-Fourrey C."/>
            <person name="LaButti K."/>
            <person name="Lindquist E.A."/>
            <person name="Lipzen A."/>
            <person name="Lundell T."/>
            <person name="Morin E."/>
            <person name="Murat C."/>
            <person name="Riley R."/>
            <person name="Ohm R."/>
            <person name="Sun H."/>
            <person name="Tunlid A."/>
            <person name="Henrissat B."/>
            <person name="Grigoriev I.V."/>
            <person name="Hibbett D.S."/>
            <person name="Martin F."/>
        </authorList>
    </citation>
    <scope>NUCLEOTIDE SEQUENCE</scope>
    <source>
        <strain evidence="2">H7</strain>
        <strain evidence="3">h7</strain>
    </source>
</reference>
<evidence type="ECO:0000313" key="2">
    <source>
        <dbReference type="EMBL" id="KIM34797.1"/>
    </source>
</evidence>
<keyword evidence="3" id="KW-1185">Reference proteome</keyword>
<accession>A0A0C2Y121</accession>
<reference evidence="2 3" key="1">
    <citation type="submission" date="2014-04" db="EMBL/GenBank/DDBJ databases">
        <authorList>
            <consortium name="DOE Joint Genome Institute"/>
            <person name="Kuo A."/>
            <person name="Gay G."/>
            <person name="Dore J."/>
            <person name="Kohler A."/>
            <person name="Nagy L.G."/>
            <person name="Floudas D."/>
            <person name="Copeland A."/>
            <person name="Barry K.W."/>
            <person name="Cichocki N."/>
            <person name="Veneault-Fourrey C."/>
            <person name="LaButti K."/>
            <person name="Lindquist E.A."/>
            <person name="Lipzen A."/>
            <person name="Lundell T."/>
            <person name="Morin E."/>
            <person name="Murat C."/>
            <person name="Sun H."/>
            <person name="Tunlid A."/>
            <person name="Henrissat B."/>
            <person name="Grigoriev I.V."/>
            <person name="Hibbett D.S."/>
            <person name="Martin F."/>
            <person name="Nordberg H.P."/>
            <person name="Cantor M.N."/>
            <person name="Hua S.X."/>
        </authorList>
    </citation>
    <scope>NUCLEOTIDE SEQUENCE [LARGE SCALE GENOMIC DNA]</scope>
    <source>
        <strain evidence="3">h7</strain>
        <strain evidence="2">H7</strain>
    </source>
</reference>
<dbReference type="EMBL" id="KN831856">
    <property type="protein sequence ID" value="KIM34786.1"/>
    <property type="molecule type" value="Genomic_DNA"/>
</dbReference>
<protein>
    <submittedName>
        <fullName evidence="2">Uncharacterized protein</fullName>
    </submittedName>
</protein>
<dbReference type="HOGENOM" id="CLU_2320696_0_0_1"/>
<proteinExistence type="predicted"/>
<organism evidence="2 3">
    <name type="scientific">Hebeloma cylindrosporum</name>
    <dbReference type="NCBI Taxonomy" id="76867"/>
    <lineage>
        <taxon>Eukaryota</taxon>
        <taxon>Fungi</taxon>
        <taxon>Dikarya</taxon>
        <taxon>Basidiomycota</taxon>
        <taxon>Agaricomycotina</taxon>
        <taxon>Agaricomycetes</taxon>
        <taxon>Agaricomycetidae</taxon>
        <taxon>Agaricales</taxon>
        <taxon>Agaricineae</taxon>
        <taxon>Hymenogastraceae</taxon>
        <taxon>Hebeloma</taxon>
    </lineage>
</organism>
<dbReference type="EMBL" id="KN831855">
    <property type="protein sequence ID" value="KIM34797.1"/>
    <property type="molecule type" value="Genomic_DNA"/>
</dbReference>
<dbReference type="Proteomes" id="UP000053424">
    <property type="component" value="Unassembled WGS sequence"/>
</dbReference>